<organism evidence="2 3">
    <name type="scientific">Pontibacter aydingkolensis</name>
    <dbReference type="NCBI Taxonomy" id="1911536"/>
    <lineage>
        <taxon>Bacteria</taxon>
        <taxon>Pseudomonadati</taxon>
        <taxon>Bacteroidota</taxon>
        <taxon>Cytophagia</taxon>
        <taxon>Cytophagales</taxon>
        <taxon>Hymenobacteraceae</taxon>
        <taxon>Pontibacter</taxon>
    </lineage>
</organism>
<evidence type="ECO:0000313" key="3">
    <source>
        <dbReference type="Proteomes" id="UP000813018"/>
    </source>
</evidence>
<reference evidence="2 3" key="1">
    <citation type="journal article" date="2016" name="Int. J. Syst. Evol. Microbiol.">
        <title>Pontibacter aydingkolensis sp. nov., isolated from soil of a salt lake.</title>
        <authorList>
            <person name="Osman G."/>
            <person name="Zhang T."/>
            <person name="Lou K."/>
            <person name="Gao Y."/>
            <person name="Chang W."/>
            <person name="Lin Q."/>
            <person name="Yang H.M."/>
            <person name="Huo X.D."/>
            <person name="Wang N."/>
        </authorList>
    </citation>
    <scope>NUCLEOTIDE SEQUENCE [LARGE SCALE GENOMIC DNA]</scope>
    <source>
        <strain evidence="2 3">KACC 19255</strain>
    </source>
</reference>
<accession>A0ABS7CUQ1</accession>
<evidence type="ECO:0000313" key="2">
    <source>
        <dbReference type="EMBL" id="MBW7467401.1"/>
    </source>
</evidence>
<keyword evidence="3" id="KW-1185">Reference proteome</keyword>
<evidence type="ECO:0008006" key="4">
    <source>
        <dbReference type="Google" id="ProtNLM"/>
    </source>
</evidence>
<dbReference type="EMBL" id="JAHYXK010000007">
    <property type="protein sequence ID" value="MBW7467401.1"/>
    <property type="molecule type" value="Genomic_DNA"/>
</dbReference>
<feature type="signal peptide" evidence="1">
    <location>
        <begin position="1"/>
        <end position="19"/>
    </location>
</feature>
<name>A0ABS7CUQ1_9BACT</name>
<keyword evidence="1" id="KW-0732">Signal</keyword>
<comment type="caution">
    <text evidence="2">The sequence shown here is derived from an EMBL/GenBank/DDBJ whole genome shotgun (WGS) entry which is preliminary data.</text>
</comment>
<feature type="chain" id="PRO_5046504414" description="Outer membrane protein beta-barrel domain-containing protein" evidence="1">
    <location>
        <begin position="20"/>
        <end position="221"/>
    </location>
</feature>
<sequence length="221" mass="24470">MRKFILCLTFFCLCTAAFAQDTLRHTSRFSISYSSSIPVGDFRSTTYETDYPPFATDGGLLQLSYAYGLKYNLYAGATLGWRRNPFSFESFLENDDELVLSKKSKPWQSLLAMADVQYLLHARDGFAYIKGYLGASFNSTNTLHIVTPYGTINHTAAKATALAYGVSAGAQINIRNFGIGLDTGILSTRPTFERITAQGTSVKYKQPITTLQFGLFAAYTL</sequence>
<gene>
    <name evidence="2" type="ORF">K0O23_09990</name>
</gene>
<proteinExistence type="predicted"/>
<dbReference type="RefSeq" id="WP_219877287.1">
    <property type="nucleotide sequence ID" value="NZ_JAHYXK010000007.1"/>
</dbReference>
<evidence type="ECO:0000256" key="1">
    <source>
        <dbReference type="SAM" id="SignalP"/>
    </source>
</evidence>
<dbReference type="Proteomes" id="UP000813018">
    <property type="component" value="Unassembled WGS sequence"/>
</dbReference>
<protein>
    <recommendedName>
        <fullName evidence="4">Outer membrane protein beta-barrel domain-containing protein</fullName>
    </recommendedName>
</protein>